<dbReference type="STRING" id="1249933.SAMN04489797_2752"/>
<feature type="transmembrane region" description="Helical" evidence="1">
    <location>
        <begin position="37"/>
        <end position="58"/>
    </location>
</feature>
<feature type="transmembrane region" description="Helical" evidence="1">
    <location>
        <begin position="229"/>
        <end position="249"/>
    </location>
</feature>
<keyword evidence="1" id="KW-1133">Transmembrane helix</keyword>
<dbReference type="AlphaFoldDB" id="A0A1H1W6J9"/>
<evidence type="ECO:0000313" key="3">
    <source>
        <dbReference type="EMBL" id="SDS91829.1"/>
    </source>
</evidence>
<reference evidence="3 4" key="1">
    <citation type="submission" date="2016-10" db="EMBL/GenBank/DDBJ databases">
        <authorList>
            <person name="Varghese N."/>
            <person name="Submissions S."/>
        </authorList>
    </citation>
    <scope>NUCLEOTIDE SEQUENCE [LARGE SCALE GENOMIC DNA]</scope>
    <source>
        <strain evidence="3 4">RHA_55</strain>
    </source>
</reference>
<feature type="transmembrane region" description="Helical" evidence="1">
    <location>
        <begin position="176"/>
        <end position="197"/>
    </location>
</feature>
<name>A0A1H1W6J9_9FLAO</name>
<feature type="transmembrane region" description="Helical" evidence="1">
    <location>
        <begin position="117"/>
        <end position="137"/>
    </location>
</feature>
<proteinExistence type="predicted"/>
<dbReference type="InterPro" id="IPR003675">
    <property type="entry name" value="Rce1/LyrA-like_dom"/>
</dbReference>
<sequence>MGEFIKKHEVWIFLILCPVVNVPFVQARIEGFISESIYNTGRFCILLFILICLLLYTRGIKGVLNLFKPMLTWKVHPKWYLLSFIFPSSIALITLLLKAVYYDVEFDTFITIKITTVRAYMAFFVWAFLGEVVWVSYCIRELSKRIKPFYAGQIVAVFWALWFIPVILLGEGILPEIPIVSAFIFMFGVAGMCAFIYSHTKSGICVLLLQSMVNLTLVSFPIAPTNGGAPTYTAFGSIYFLTMLVIWGIDYLMKKKKQKELQLKSI</sequence>
<accession>A0A1H1W6J9</accession>
<dbReference type="Pfam" id="PF02517">
    <property type="entry name" value="Rce1-like"/>
    <property type="match status" value="1"/>
</dbReference>
<dbReference type="RefSeq" id="WP_092447224.1">
    <property type="nucleotide sequence ID" value="NZ_JBLXAG010000025.1"/>
</dbReference>
<feature type="transmembrane region" description="Helical" evidence="1">
    <location>
        <begin position="79"/>
        <end position="97"/>
    </location>
</feature>
<keyword evidence="4" id="KW-1185">Reference proteome</keyword>
<protein>
    <recommendedName>
        <fullName evidence="2">CAAX prenyl protease 2/Lysostaphin resistance protein A-like domain-containing protein</fullName>
    </recommendedName>
</protein>
<dbReference type="Proteomes" id="UP000198963">
    <property type="component" value="Chromosome I"/>
</dbReference>
<keyword evidence="1" id="KW-0812">Transmembrane</keyword>
<evidence type="ECO:0000259" key="2">
    <source>
        <dbReference type="Pfam" id="PF02517"/>
    </source>
</evidence>
<feature type="domain" description="CAAX prenyl protease 2/Lysostaphin resistance protein A-like" evidence="2">
    <location>
        <begin position="118"/>
        <end position="215"/>
    </location>
</feature>
<feature type="transmembrane region" description="Helical" evidence="1">
    <location>
        <begin position="204"/>
        <end position="223"/>
    </location>
</feature>
<keyword evidence="1" id="KW-0472">Membrane</keyword>
<feature type="transmembrane region" description="Helical" evidence="1">
    <location>
        <begin position="149"/>
        <end position="170"/>
    </location>
</feature>
<evidence type="ECO:0000313" key="4">
    <source>
        <dbReference type="Proteomes" id="UP000198963"/>
    </source>
</evidence>
<organism evidence="3 4">
    <name type="scientific">Winogradskyella sediminis</name>
    <dbReference type="NCBI Taxonomy" id="1382466"/>
    <lineage>
        <taxon>Bacteria</taxon>
        <taxon>Pseudomonadati</taxon>
        <taxon>Bacteroidota</taxon>
        <taxon>Flavobacteriia</taxon>
        <taxon>Flavobacteriales</taxon>
        <taxon>Flavobacteriaceae</taxon>
        <taxon>Winogradskyella</taxon>
    </lineage>
</organism>
<evidence type="ECO:0000256" key="1">
    <source>
        <dbReference type="SAM" id="Phobius"/>
    </source>
</evidence>
<gene>
    <name evidence="3" type="ORF">SAMN04489797_2752</name>
</gene>
<dbReference type="EMBL" id="LT629774">
    <property type="protein sequence ID" value="SDS91829.1"/>
    <property type="molecule type" value="Genomic_DNA"/>
</dbReference>